<dbReference type="EMBL" id="JAGFNK010000185">
    <property type="protein sequence ID" value="KAI9460705.1"/>
    <property type="molecule type" value="Genomic_DNA"/>
</dbReference>
<evidence type="ECO:0000313" key="1">
    <source>
        <dbReference type="EMBL" id="KAI9460705.1"/>
    </source>
</evidence>
<protein>
    <submittedName>
        <fullName evidence="1">Uncharacterized protein</fullName>
    </submittedName>
</protein>
<name>A0ACC0U343_9AGAM</name>
<keyword evidence="2" id="KW-1185">Reference proteome</keyword>
<gene>
    <name evidence="1" type="ORF">F5148DRAFT_253049</name>
</gene>
<organism evidence="1 2">
    <name type="scientific">Russula earlei</name>
    <dbReference type="NCBI Taxonomy" id="71964"/>
    <lineage>
        <taxon>Eukaryota</taxon>
        <taxon>Fungi</taxon>
        <taxon>Dikarya</taxon>
        <taxon>Basidiomycota</taxon>
        <taxon>Agaricomycotina</taxon>
        <taxon>Agaricomycetes</taxon>
        <taxon>Russulales</taxon>
        <taxon>Russulaceae</taxon>
        <taxon>Russula</taxon>
    </lineage>
</organism>
<comment type="caution">
    <text evidence="1">The sequence shown here is derived from an EMBL/GenBank/DDBJ whole genome shotgun (WGS) entry which is preliminary data.</text>
</comment>
<sequence length="76" mass="8875">MLARRRVLSARRLSYPLTACSADATFDIFVTEPQVTRRTDWNPFRYLNHPHSFPYALLSQSHYSSYWTRSVPVPAT</sequence>
<dbReference type="Proteomes" id="UP001207468">
    <property type="component" value="Unassembled WGS sequence"/>
</dbReference>
<reference evidence="1" key="1">
    <citation type="submission" date="2021-03" db="EMBL/GenBank/DDBJ databases">
        <title>Evolutionary priming and transition to the ectomycorrhizal habit in an iconic lineage of mushroom-forming fungi: is preadaptation a requirement?</title>
        <authorList>
            <consortium name="DOE Joint Genome Institute"/>
            <person name="Looney B.P."/>
            <person name="Miyauchi S."/>
            <person name="Morin E."/>
            <person name="Drula E."/>
            <person name="Courty P.E."/>
            <person name="Chicoki N."/>
            <person name="Fauchery L."/>
            <person name="Kohler A."/>
            <person name="Kuo A."/>
            <person name="LaButti K."/>
            <person name="Pangilinan J."/>
            <person name="Lipzen A."/>
            <person name="Riley R."/>
            <person name="Andreopoulos W."/>
            <person name="He G."/>
            <person name="Johnson J."/>
            <person name="Barry K.W."/>
            <person name="Grigoriev I.V."/>
            <person name="Nagy L."/>
            <person name="Hibbett D."/>
            <person name="Henrissat B."/>
            <person name="Matheny P.B."/>
            <person name="Labbe J."/>
            <person name="Martin A.F."/>
        </authorList>
    </citation>
    <scope>NUCLEOTIDE SEQUENCE</scope>
    <source>
        <strain evidence="1">BPL698</strain>
    </source>
</reference>
<proteinExistence type="predicted"/>
<evidence type="ECO:0000313" key="2">
    <source>
        <dbReference type="Proteomes" id="UP001207468"/>
    </source>
</evidence>
<accession>A0ACC0U343</accession>